<evidence type="ECO:0000256" key="1">
    <source>
        <dbReference type="SAM" id="MobiDB-lite"/>
    </source>
</evidence>
<evidence type="ECO:0000313" key="3">
    <source>
        <dbReference type="Proteomes" id="UP000596742"/>
    </source>
</evidence>
<accession>A0A8B6FH38</accession>
<gene>
    <name evidence="2" type="ORF">MGAL_10B084095</name>
</gene>
<organism evidence="2 3">
    <name type="scientific">Mytilus galloprovincialis</name>
    <name type="common">Mediterranean mussel</name>
    <dbReference type="NCBI Taxonomy" id="29158"/>
    <lineage>
        <taxon>Eukaryota</taxon>
        <taxon>Metazoa</taxon>
        <taxon>Spiralia</taxon>
        <taxon>Lophotrochozoa</taxon>
        <taxon>Mollusca</taxon>
        <taxon>Bivalvia</taxon>
        <taxon>Autobranchia</taxon>
        <taxon>Pteriomorphia</taxon>
        <taxon>Mytilida</taxon>
        <taxon>Mytiloidea</taxon>
        <taxon>Mytilidae</taxon>
        <taxon>Mytilinae</taxon>
        <taxon>Mytilus</taxon>
    </lineage>
</organism>
<evidence type="ECO:0000313" key="2">
    <source>
        <dbReference type="EMBL" id="VDI50082.1"/>
    </source>
</evidence>
<keyword evidence="3" id="KW-1185">Reference proteome</keyword>
<reference evidence="2" key="1">
    <citation type="submission" date="2018-11" db="EMBL/GenBank/DDBJ databases">
        <authorList>
            <person name="Alioto T."/>
            <person name="Alioto T."/>
        </authorList>
    </citation>
    <scope>NUCLEOTIDE SEQUENCE</scope>
</reference>
<dbReference type="AlphaFoldDB" id="A0A8B6FH38"/>
<dbReference type="EMBL" id="UYJE01006909">
    <property type="protein sequence ID" value="VDI50082.1"/>
    <property type="molecule type" value="Genomic_DNA"/>
</dbReference>
<feature type="compositionally biased region" description="Low complexity" evidence="1">
    <location>
        <begin position="25"/>
        <end position="40"/>
    </location>
</feature>
<sequence>MPVGNLVLAGAILFSGSNPKTKPSTEAGAAKGTSTTGKTNTNTNLTTQTYICGKIQICSYDLFTGNQLVVNEKL</sequence>
<name>A0A8B6FH38_MYTGA</name>
<protein>
    <submittedName>
        <fullName evidence="2">Uncharacterized protein</fullName>
    </submittedName>
</protein>
<feature type="region of interest" description="Disordered" evidence="1">
    <location>
        <begin position="15"/>
        <end position="40"/>
    </location>
</feature>
<feature type="compositionally biased region" description="Polar residues" evidence="1">
    <location>
        <begin position="15"/>
        <end position="24"/>
    </location>
</feature>
<dbReference type="Proteomes" id="UP000596742">
    <property type="component" value="Unassembled WGS sequence"/>
</dbReference>
<proteinExistence type="predicted"/>
<comment type="caution">
    <text evidence="2">The sequence shown here is derived from an EMBL/GenBank/DDBJ whole genome shotgun (WGS) entry which is preliminary data.</text>
</comment>